<dbReference type="Proteomes" id="UP000024547">
    <property type="component" value="Unassembled WGS sequence"/>
</dbReference>
<comment type="caution">
    <text evidence="2">The sequence shown here is derived from an EMBL/GenBank/DDBJ whole genome shotgun (WGS) entry which is preliminary data.</text>
</comment>
<dbReference type="AlphaFoldDB" id="A0A059E070"/>
<sequence>MVISRFLFAGLSLWLGIGLSASGYPIDDLSLYEKVYLEGMVTNSPVLIIDIDRAGNRVKVQEDDGFSKWVPAGRIMSKWENRTDAMKKVGGIGLIAYCVYKVPDCDSARLGSMLYQNEYVPGAPLPKVGGGFVPFVSSPRDSDPARQAKSGGVPDFMNPDTFERIPGAAQDGASGQSASLPPSSDLSKSPDVPEVGTVEAAINAGMIRFHVENGCQEAVEIEYALQTPNFQRASPFVIALDPGERKGVKLGSHSEFDRASILYIHAKSQGHEWGGAELITIDGKTQKFMEPSYTTLPNQIRLVRLTCE</sequence>
<reference evidence="2 3" key="1">
    <citation type="journal article" date="2014" name="Antonie Van Leeuwenhoek">
        <title>Hyphomonas beringensis sp. nov. and Hyphomonas chukchiensis sp. nov., isolated from surface seawater of the Bering Sea and Chukchi Sea.</title>
        <authorList>
            <person name="Li C."/>
            <person name="Lai Q."/>
            <person name="Li G."/>
            <person name="Dong C."/>
            <person name="Wang J."/>
            <person name="Liao Y."/>
            <person name="Shao Z."/>
        </authorList>
    </citation>
    <scope>NUCLEOTIDE SEQUENCE [LARGE SCALE GENOMIC DNA]</scope>
    <source>
        <strain evidence="2 3">22II1-22F38</strain>
    </source>
</reference>
<proteinExistence type="predicted"/>
<dbReference type="EMBL" id="AWFH01000023">
    <property type="protein sequence ID" value="KCZ60326.1"/>
    <property type="molecule type" value="Genomic_DNA"/>
</dbReference>
<evidence type="ECO:0000313" key="3">
    <source>
        <dbReference type="Proteomes" id="UP000024547"/>
    </source>
</evidence>
<evidence type="ECO:0000313" key="2">
    <source>
        <dbReference type="EMBL" id="KCZ60326.1"/>
    </source>
</evidence>
<dbReference type="STRING" id="1280948.HY36_04930"/>
<accession>A0A059E070</accession>
<organism evidence="2 3">
    <name type="scientific">Hyphomonas atlantica</name>
    <dbReference type="NCBI Taxonomy" id="1280948"/>
    <lineage>
        <taxon>Bacteria</taxon>
        <taxon>Pseudomonadati</taxon>
        <taxon>Pseudomonadota</taxon>
        <taxon>Alphaproteobacteria</taxon>
        <taxon>Hyphomonadales</taxon>
        <taxon>Hyphomonadaceae</taxon>
        <taxon>Hyphomonas</taxon>
    </lineage>
</organism>
<dbReference type="PATRIC" id="fig|1280948.3.peg.2044"/>
<gene>
    <name evidence="2" type="ORF">HY36_04930</name>
</gene>
<feature type="region of interest" description="Disordered" evidence="1">
    <location>
        <begin position="136"/>
        <end position="192"/>
    </location>
</feature>
<name>A0A059E070_9PROT</name>
<dbReference type="RefSeq" id="WP_035552071.1">
    <property type="nucleotide sequence ID" value="NZ_CP051254.1"/>
</dbReference>
<protein>
    <submittedName>
        <fullName evidence="2">Uncharacterized protein</fullName>
    </submittedName>
</protein>
<evidence type="ECO:0000256" key="1">
    <source>
        <dbReference type="SAM" id="MobiDB-lite"/>
    </source>
</evidence>
<keyword evidence="3" id="KW-1185">Reference proteome</keyword>
<dbReference type="GeneID" id="92501063"/>
<feature type="compositionally biased region" description="Low complexity" evidence="1">
    <location>
        <begin position="167"/>
        <end position="192"/>
    </location>
</feature>